<accession>A0A4U1JK15</accession>
<gene>
    <name evidence="3" type="ORF">E8A74_00660</name>
</gene>
<dbReference type="InterPro" id="IPR050268">
    <property type="entry name" value="NADH-dep_flavin_reductase"/>
</dbReference>
<evidence type="ECO:0000313" key="3">
    <source>
        <dbReference type="EMBL" id="TKD13099.1"/>
    </source>
</evidence>
<evidence type="ECO:0000313" key="4">
    <source>
        <dbReference type="Proteomes" id="UP000309215"/>
    </source>
</evidence>
<dbReference type="Proteomes" id="UP000309215">
    <property type="component" value="Unassembled WGS sequence"/>
</dbReference>
<evidence type="ECO:0000256" key="1">
    <source>
        <dbReference type="ARBA" id="ARBA00023002"/>
    </source>
</evidence>
<dbReference type="SUPFAM" id="SSF50475">
    <property type="entry name" value="FMN-binding split barrel"/>
    <property type="match status" value="1"/>
</dbReference>
<dbReference type="Pfam" id="PF01613">
    <property type="entry name" value="Flavin_Reduct"/>
    <property type="match status" value="1"/>
</dbReference>
<reference evidence="3 4" key="1">
    <citation type="submission" date="2019-04" db="EMBL/GenBank/DDBJ databases">
        <authorList>
            <person name="Li Y."/>
            <person name="Wang J."/>
        </authorList>
    </citation>
    <scope>NUCLEOTIDE SEQUENCE [LARGE SCALE GENOMIC DNA]</scope>
    <source>
        <strain evidence="3 4">DSM 14668</strain>
    </source>
</reference>
<organism evidence="3 4">
    <name type="scientific">Polyangium fumosum</name>
    <dbReference type="NCBI Taxonomy" id="889272"/>
    <lineage>
        <taxon>Bacteria</taxon>
        <taxon>Pseudomonadati</taxon>
        <taxon>Myxococcota</taxon>
        <taxon>Polyangia</taxon>
        <taxon>Polyangiales</taxon>
        <taxon>Polyangiaceae</taxon>
        <taxon>Polyangium</taxon>
    </lineage>
</organism>
<comment type="caution">
    <text evidence="3">The sequence shown here is derived from an EMBL/GenBank/DDBJ whole genome shotgun (WGS) entry which is preliminary data.</text>
</comment>
<evidence type="ECO:0000259" key="2">
    <source>
        <dbReference type="SMART" id="SM00903"/>
    </source>
</evidence>
<dbReference type="AlphaFoldDB" id="A0A4U1JK15"/>
<proteinExistence type="predicted"/>
<dbReference type="InterPro" id="IPR002563">
    <property type="entry name" value="Flavin_Rdtase-like_dom"/>
</dbReference>
<dbReference type="InterPro" id="IPR012349">
    <property type="entry name" value="Split_barrel_FMN-bd"/>
</dbReference>
<dbReference type="GO" id="GO:0010181">
    <property type="term" value="F:FMN binding"/>
    <property type="evidence" value="ECO:0007669"/>
    <property type="project" value="InterPro"/>
</dbReference>
<dbReference type="SMART" id="SM00903">
    <property type="entry name" value="Flavin_Reduct"/>
    <property type="match status" value="1"/>
</dbReference>
<keyword evidence="1" id="KW-0560">Oxidoreductase</keyword>
<feature type="domain" description="Flavin reductase like" evidence="2">
    <location>
        <begin position="12"/>
        <end position="159"/>
    </location>
</feature>
<dbReference type="PANTHER" id="PTHR30466">
    <property type="entry name" value="FLAVIN REDUCTASE"/>
    <property type="match status" value="1"/>
</dbReference>
<name>A0A4U1JK15_9BACT</name>
<sequence length="163" mass="17286">MAIDGIELRRVLGQFATGVTVVTTRLEGVPQGMTANSFTSVSLDPPLVLFCADKRARSGMLVGAAGCFAINVLAEEQRHLSDLFAGRGSDEQRRALLDEIGQDAVTGAPVLPGALGWLDCRLERVIDAGDHVVYFGEVVAAGGGEPAAPLLYFRSSYRRLGPL</sequence>
<protein>
    <submittedName>
        <fullName evidence="3">Flavin reductase</fullName>
    </submittedName>
</protein>
<dbReference type="PANTHER" id="PTHR30466:SF1">
    <property type="entry name" value="FMN REDUCTASE (NADH) RUTF"/>
    <property type="match status" value="1"/>
</dbReference>
<dbReference type="GO" id="GO:0042602">
    <property type="term" value="F:riboflavin reductase (NADPH) activity"/>
    <property type="evidence" value="ECO:0007669"/>
    <property type="project" value="TreeGrafter"/>
</dbReference>
<dbReference type="RefSeq" id="WP_136926915.1">
    <property type="nucleotide sequence ID" value="NZ_SSMQ01000001.1"/>
</dbReference>
<dbReference type="Gene3D" id="2.30.110.10">
    <property type="entry name" value="Electron Transport, Fmn-binding Protein, Chain A"/>
    <property type="match status" value="1"/>
</dbReference>
<dbReference type="EMBL" id="SSMQ01000001">
    <property type="protein sequence ID" value="TKD13099.1"/>
    <property type="molecule type" value="Genomic_DNA"/>
</dbReference>
<dbReference type="OrthoDB" id="9794638at2"/>
<keyword evidence="4" id="KW-1185">Reference proteome</keyword>